<dbReference type="AlphaFoldDB" id="A0A8H4U6B0"/>
<dbReference type="PANTHER" id="PTHR42840">
    <property type="entry name" value="NAD(P)-BINDING ROSSMANN-FOLD SUPERFAMILY PROTEIN-RELATED"/>
    <property type="match status" value="1"/>
</dbReference>
<dbReference type="Gene3D" id="3.40.50.720">
    <property type="entry name" value="NAD(P)-binding Rossmann-like Domain"/>
    <property type="match status" value="1"/>
</dbReference>
<keyword evidence="3" id="KW-1185">Reference proteome</keyword>
<evidence type="ECO:0000313" key="2">
    <source>
        <dbReference type="EMBL" id="KAF4970537.1"/>
    </source>
</evidence>
<dbReference type="InterPro" id="IPR036291">
    <property type="entry name" value="NAD(P)-bd_dom_sf"/>
</dbReference>
<reference evidence="2" key="2">
    <citation type="submission" date="2020-05" db="EMBL/GenBank/DDBJ databases">
        <authorList>
            <person name="Kim H.-S."/>
            <person name="Proctor R.H."/>
            <person name="Brown D.W."/>
        </authorList>
    </citation>
    <scope>NUCLEOTIDE SEQUENCE</scope>
    <source>
        <strain evidence="2">NRRL 20472</strain>
    </source>
</reference>
<name>A0A8H4U6B0_9HYPO</name>
<reference evidence="2" key="1">
    <citation type="journal article" date="2020" name="BMC Genomics">
        <title>Correction to: Identification and distribution of gene clusters required for synthesis of sphingolipid metabolism inhibitors in diverse species of the filamentous fungus Fusarium.</title>
        <authorList>
            <person name="Kim H.S."/>
            <person name="Lohmar J.M."/>
            <person name="Busman M."/>
            <person name="Brown D.W."/>
            <person name="Naumann T.A."/>
            <person name="Divon H.H."/>
            <person name="Lysoe E."/>
            <person name="Uhlig S."/>
            <person name="Proctor R.H."/>
        </authorList>
    </citation>
    <scope>NUCLEOTIDE SEQUENCE</scope>
    <source>
        <strain evidence="2">NRRL 20472</strain>
    </source>
</reference>
<dbReference type="SUPFAM" id="SSF51735">
    <property type="entry name" value="NAD(P)-binding Rossmann-fold domains"/>
    <property type="match status" value="1"/>
</dbReference>
<organism evidence="2 3">
    <name type="scientific">Fusarium sarcochroum</name>
    <dbReference type="NCBI Taxonomy" id="1208366"/>
    <lineage>
        <taxon>Eukaryota</taxon>
        <taxon>Fungi</taxon>
        <taxon>Dikarya</taxon>
        <taxon>Ascomycota</taxon>
        <taxon>Pezizomycotina</taxon>
        <taxon>Sordariomycetes</taxon>
        <taxon>Hypocreomycetidae</taxon>
        <taxon>Hypocreales</taxon>
        <taxon>Nectriaceae</taxon>
        <taxon>Fusarium</taxon>
        <taxon>Fusarium lateritium species complex</taxon>
    </lineage>
</organism>
<dbReference type="InterPro" id="IPR011041">
    <property type="entry name" value="Quinoprot_gluc/sorb_DH_b-prop"/>
</dbReference>
<dbReference type="GO" id="GO:0000166">
    <property type="term" value="F:nucleotide binding"/>
    <property type="evidence" value="ECO:0007669"/>
    <property type="project" value="InterPro"/>
</dbReference>
<dbReference type="SUPFAM" id="SSF50952">
    <property type="entry name" value="Soluble quinoprotein glucose dehydrogenase"/>
    <property type="match status" value="1"/>
</dbReference>
<evidence type="ECO:0000313" key="3">
    <source>
        <dbReference type="Proteomes" id="UP000622797"/>
    </source>
</evidence>
<dbReference type="Proteomes" id="UP000622797">
    <property type="component" value="Unassembled WGS sequence"/>
</dbReference>
<dbReference type="Pfam" id="PF01408">
    <property type="entry name" value="GFO_IDH_MocA"/>
    <property type="match status" value="1"/>
</dbReference>
<protein>
    <recommendedName>
        <fullName evidence="1">Gfo/Idh/MocA-like oxidoreductase N-terminal domain-containing protein</fullName>
    </recommendedName>
</protein>
<dbReference type="InterPro" id="IPR000683">
    <property type="entry name" value="Gfo/Idh/MocA-like_OxRdtase_N"/>
</dbReference>
<comment type="caution">
    <text evidence="2">The sequence shown here is derived from an EMBL/GenBank/DDBJ whole genome shotgun (WGS) entry which is preliminary data.</text>
</comment>
<gene>
    <name evidence="2" type="ORF">FSARC_2446</name>
</gene>
<dbReference type="OrthoDB" id="64915at2759"/>
<dbReference type="InterPro" id="IPR015943">
    <property type="entry name" value="WD40/YVTN_repeat-like_dom_sf"/>
</dbReference>
<evidence type="ECO:0000259" key="1">
    <source>
        <dbReference type="Pfam" id="PF01408"/>
    </source>
</evidence>
<dbReference type="Gene3D" id="2.130.10.10">
    <property type="entry name" value="YVTN repeat-like/Quinoprotein amine dehydrogenase"/>
    <property type="match status" value="1"/>
</dbReference>
<dbReference type="EMBL" id="JABEXW010000117">
    <property type="protein sequence ID" value="KAF4970537.1"/>
    <property type="molecule type" value="Genomic_DNA"/>
</dbReference>
<dbReference type="Gene3D" id="3.30.360.10">
    <property type="entry name" value="Dihydrodipicolinate Reductase, domain 2"/>
    <property type="match status" value="1"/>
</dbReference>
<feature type="domain" description="Gfo/Idh/MocA-like oxidoreductase N-terminal" evidence="1">
    <location>
        <begin position="10"/>
        <end position="132"/>
    </location>
</feature>
<sequence length="608" mass="66891">MSVSNPNRIVNIGLIGCGEVSQVIHIPTLSFMSSLFRITYLCDISAESLKHCASKLSNTPQTTKDPVELCSSDQVDAVIVASSDEYHASYAILALQHNKYVLVEKPIALTKRDALAIEEAEKSSRGKVMVGYMRRYAAPFEDAVREIGGMDKIVYARVRDIIGPNSHFVDQSGTFPQKFTDFSEGDAQDKNKRAEEMVKTALQDECGGIPITPESTRMWRVFGGLGSHDLSLMREALGMPQKVVGSSLSFPFWNVLFKYENFAVSYESGIDNIPRFDAHLEVYSMDKTVRVQYDTPYVKGLPVTMHVVENADGVYKETTIRKSYEDPYTLEMKKLWEMVVEGKSAKTTVQDAMQDLELFTMAMRHGLSSEIRALVLSSNDQVLIASCGNKLIRYEFTPSYGFIETDRRRAKVGTFNEVGMMALSRDNKYLACGGGTRSGDIQFWAPNFDSGTAPMAYLGGLSVGGMTGKTKWVTCLAFGPQGHLAVGLSDGEADGSDVVVCDPLSSEEKPFLLHYSKSRSYTGCGGLIISISWMPDSRVLVGTDVGFFIESAPGTLKRTNIVEMLADTDPYFLLAAALVMEMTGYLEPDMETASVASLVALSRINPPK</sequence>
<dbReference type="GO" id="GO:0005737">
    <property type="term" value="C:cytoplasm"/>
    <property type="evidence" value="ECO:0007669"/>
    <property type="project" value="TreeGrafter"/>
</dbReference>
<accession>A0A8H4U6B0</accession>
<dbReference type="PANTHER" id="PTHR42840:SF7">
    <property type="entry name" value="BINDING ROSSMANN FOLD OXIDOREDUCTASE, PUTATIVE (AFU_ORTHOLOGUE AFUA_4G10190)-RELATED"/>
    <property type="match status" value="1"/>
</dbReference>
<dbReference type="GO" id="GO:0006740">
    <property type="term" value="P:NADPH regeneration"/>
    <property type="evidence" value="ECO:0007669"/>
    <property type="project" value="TreeGrafter"/>
</dbReference>
<proteinExistence type="predicted"/>
<dbReference type="GO" id="GO:0016491">
    <property type="term" value="F:oxidoreductase activity"/>
    <property type="evidence" value="ECO:0007669"/>
    <property type="project" value="TreeGrafter"/>
</dbReference>